<protein>
    <submittedName>
        <fullName evidence="1">Polyprotein</fullName>
    </submittedName>
</protein>
<accession>A0A075DKC9</accession>
<reference evidence="1" key="1">
    <citation type="journal article" date="2014" name="Fungal Biol.">
        <title>Molecular characterisation of an endornavirus from Rhizoctonia solani AG-3PT infecting potato.</title>
        <authorList>
            <person name="Das S."/>
            <person name="Falloon R.E."/>
            <person name="Stewart A."/>
            <person name="Pitman A.R."/>
        </authorList>
    </citation>
    <scope>NUCLEOTIDE SEQUENCE</scope>
    <source>
        <strain evidence="1">AG-3PT</strain>
    </source>
</reference>
<organism evidence="1">
    <name type="scientific">Rhizoctonia solani endornavirus - PR-2</name>
    <dbReference type="NCBI Taxonomy" id="1461362"/>
    <lineage>
        <taxon>Viruses</taxon>
        <taxon>Riboviria</taxon>
        <taxon>Orthornavirae</taxon>
        <taxon>Kitrinoviricota</taxon>
        <taxon>Alsuviricetes</taxon>
        <taxon>Martellivirales</taxon>
        <taxon>Endornaviridae</taxon>
    </lineage>
</organism>
<dbReference type="EMBL" id="KC792612">
    <property type="protein sequence ID" value="AHL25302.1"/>
    <property type="molecule type" value="Genomic_RNA"/>
</dbReference>
<sequence>GLLAQAQHVLGTSLTEKEWIEVLADTDRKSLKYLKEMLERWNVRVDEYVRVIMNGQETVQVNKSTPAIVGFALSNLLNWKSLTQDVPKEYKTILYNKKITPKRRRATKDILASTLSSTRSTWSLIGDVNQFLSALSLDIQNSLSNPVLKNNSQMESIITALKSGDQYKISSVVGSITGVSDRNPSSHDMVMKKMQSYLSGIHSSEIKTEHYLNTQNVIDTQNETPSIHMTTETSRKLLNLLTDEPDELNDVDWKTIFSIFQEEFANQGKSMKIVKPTRKSINSGNTLIVAMGSRGDVRPAHNLAIQIASDGGNVTLLTYYSAINKEHPSIKYVYGTYDVDKELEKWHAITSMQPDTMEIIFNDHLDNNWIRNVEYNYLEKSYDLVIGSAVTPQGLMLAHAFNSDYVEFCPMPLKNDASGKIETIYYKLLSREFVLLHEQAIKIDYNLLTGQSIDIKRLLLMSRGYLLACDAELCLAEQGLVKSTNIGYWG</sequence>
<feature type="non-terminal residue" evidence="1">
    <location>
        <position position="1"/>
    </location>
</feature>
<dbReference type="SUPFAM" id="SSF53756">
    <property type="entry name" value="UDP-Glycosyltransferase/glycogen phosphorylase"/>
    <property type="match status" value="1"/>
</dbReference>
<proteinExistence type="predicted"/>
<evidence type="ECO:0000313" key="1">
    <source>
        <dbReference type="EMBL" id="AHL25302.1"/>
    </source>
</evidence>
<feature type="non-terminal residue" evidence="1">
    <location>
        <position position="490"/>
    </location>
</feature>
<name>A0A075DKC9_9VIRU</name>